<dbReference type="GeneID" id="85493944"/>
<feature type="region of interest" description="Disordered" evidence="1">
    <location>
        <begin position="51"/>
        <end position="105"/>
    </location>
</feature>
<reference evidence="2" key="1">
    <citation type="journal article" date="2023" name="BMC Genomics">
        <title>Chromosome-level genome assemblies of Cutaneotrichosporon spp. (Trichosporonales, Basidiomycota) reveal imbalanced evolution between nucleotide sequences and chromosome synteny.</title>
        <authorList>
            <person name="Kobayashi Y."/>
            <person name="Kayamori A."/>
            <person name="Aoki K."/>
            <person name="Shiwa Y."/>
            <person name="Matsutani M."/>
            <person name="Fujita N."/>
            <person name="Sugita T."/>
            <person name="Iwasaki W."/>
            <person name="Tanaka N."/>
            <person name="Takashima M."/>
        </authorList>
    </citation>
    <scope>NUCLEOTIDE SEQUENCE</scope>
    <source>
        <strain evidence="2">HIS019</strain>
    </source>
</reference>
<protein>
    <submittedName>
        <fullName evidence="2">Uncharacterized protein</fullName>
    </submittedName>
</protein>
<dbReference type="RefSeq" id="XP_060455339.1">
    <property type="nucleotide sequence ID" value="XM_060598557.1"/>
</dbReference>
<feature type="region of interest" description="Disordered" evidence="1">
    <location>
        <begin position="288"/>
        <end position="312"/>
    </location>
</feature>
<feature type="region of interest" description="Disordered" evidence="1">
    <location>
        <begin position="395"/>
        <end position="416"/>
    </location>
</feature>
<accession>A0AA48IGH2</accession>
<organism evidence="2 3">
    <name type="scientific">Cutaneotrichosporon cavernicola</name>
    <dbReference type="NCBI Taxonomy" id="279322"/>
    <lineage>
        <taxon>Eukaryota</taxon>
        <taxon>Fungi</taxon>
        <taxon>Dikarya</taxon>
        <taxon>Basidiomycota</taxon>
        <taxon>Agaricomycotina</taxon>
        <taxon>Tremellomycetes</taxon>
        <taxon>Trichosporonales</taxon>
        <taxon>Trichosporonaceae</taxon>
        <taxon>Cutaneotrichosporon</taxon>
    </lineage>
</organism>
<feature type="compositionally biased region" description="Low complexity" evidence="1">
    <location>
        <begin position="94"/>
        <end position="103"/>
    </location>
</feature>
<proteinExistence type="predicted"/>
<keyword evidence="3" id="KW-1185">Reference proteome</keyword>
<evidence type="ECO:0000313" key="2">
    <source>
        <dbReference type="EMBL" id="BEI90073.1"/>
    </source>
</evidence>
<feature type="region of interest" description="Disordered" evidence="1">
    <location>
        <begin position="597"/>
        <end position="619"/>
    </location>
</feature>
<feature type="compositionally biased region" description="Polar residues" evidence="1">
    <location>
        <begin position="68"/>
        <end position="93"/>
    </location>
</feature>
<sequence>MDDDPNLFVWRSYLPAELCDSQSGPTPQSQFPAYLPPPAFQVSNTLASTGTQYPTHGLLASPAGGQTGLPSQRTPKNATTNRVPKSSLKQNGASSRSRPPSRSGNYLEEIAKARSLRKAKSQTFHRSGGQDRIRNDLINFAKSLSLEQYDRMGFGHDFHTAFWNAFIQQNVYAAPLQESQHILHTHKTALEKASLRFAGGYQISKQKDEKMRTAFEKFLNTYPWGDRVVRKSDVQVAFEKSPEGLPFQVLLKRTPTGGISPYWTHFFKRFAYRWVDAHPRLLHTDTLENVEKTPRRRRTSATPRPVGRQASLPPVEHLNLGTTTAKHVQTTITGQSIVTKDGTLYMSQQNATHQHSALRTEVHQDQGGYRYQAAGSTACGPAHYPAGMPMGVVAGSAPPMPSGSTSRTPSPEDLPMPPGWDSPMVPPVALPVEPTLDDLTLNWKDLTSEQIAAQLEALCGLAPPQQTHPLPVSGSFTDYPLPRPEQEATTSHTLYHQAVPVPLPQGNHAVYDNSQIASFHNPDVSFTHLPASGSLPKEFGSSLVTQQSNTNIGPLVFHNGYWCQVGQPVYVHAPIEQPRPVIQNFIDPTKLHVGFRPAQHHEEEGSGSGSSSEDYRSFF</sequence>
<evidence type="ECO:0000256" key="1">
    <source>
        <dbReference type="SAM" id="MobiDB-lite"/>
    </source>
</evidence>
<dbReference type="KEGG" id="ccac:CcaHIS019_0301430"/>
<dbReference type="EMBL" id="AP028214">
    <property type="protein sequence ID" value="BEI90073.1"/>
    <property type="molecule type" value="Genomic_DNA"/>
</dbReference>
<gene>
    <name evidence="2" type="ORF">CcaverHIS019_0301430</name>
</gene>
<evidence type="ECO:0000313" key="3">
    <source>
        <dbReference type="Proteomes" id="UP001233271"/>
    </source>
</evidence>
<dbReference type="Proteomes" id="UP001233271">
    <property type="component" value="Chromosome 3"/>
</dbReference>
<dbReference type="AlphaFoldDB" id="A0AA48IGH2"/>
<name>A0AA48IGH2_9TREE</name>